<sequence>MPVSAPRICGCGDKLASGAGCHCKAKRKREADAVRPSAAKRGYDAAWRRVRALFVAKHPVCSVEGCGKPTTDVDHIQSVETRPDLRLSWSNLRPFCHPHHSQRTARDQGFARARQ</sequence>
<reference evidence="2" key="2">
    <citation type="submission" date="2020-09" db="EMBL/GenBank/DDBJ databases">
        <authorList>
            <person name="Sun Q."/>
            <person name="Zhou Y."/>
        </authorList>
    </citation>
    <scope>NUCLEOTIDE SEQUENCE</scope>
    <source>
        <strain evidence="2">CGMCC 1.15493</strain>
    </source>
</reference>
<feature type="domain" description="HNH nuclease" evidence="1">
    <location>
        <begin position="49"/>
        <end position="101"/>
    </location>
</feature>
<dbReference type="Proteomes" id="UP000613160">
    <property type="component" value="Unassembled WGS sequence"/>
</dbReference>
<reference evidence="2" key="1">
    <citation type="journal article" date="2014" name="Int. J. Syst. Evol. Microbiol.">
        <title>Complete genome sequence of Corynebacterium casei LMG S-19264T (=DSM 44701T), isolated from a smear-ripened cheese.</title>
        <authorList>
            <consortium name="US DOE Joint Genome Institute (JGI-PGF)"/>
            <person name="Walter F."/>
            <person name="Albersmeier A."/>
            <person name="Kalinowski J."/>
            <person name="Ruckert C."/>
        </authorList>
    </citation>
    <scope>NUCLEOTIDE SEQUENCE</scope>
    <source>
        <strain evidence="2">CGMCC 1.15493</strain>
    </source>
</reference>
<evidence type="ECO:0000313" key="3">
    <source>
        <dbReference type="Proteomes" id="UP000613160"/>
    </source>
</evidence>
<dbReference type="InterPro" id="IPR003615">
    <property type="entry name" value="HNH_nuc"/>
</dbReference>
<dbReference type="RefSeq" id="WP_210319339.1">
    <property type="nucleotide sequence ID" value="NZ_BMJJ01000020.1"/>
</dbReference>
<evidence type="ECO:0000259" key="1">
    <source>
        <dbReference type="SMART" id="SM00507"/>
    </source>
</evidence>
<protein>
    <recommendedName>
        <fullName evidence="1">HNH nuclease domain-containing protein</fullName>
    </recommendedName>
</protein>
<name>A0A916YFG6_9HYPH</name>
<accession>A0A916YFG6</accession>
<dbReference type="EMBL" id="BMJJ01000020">
    <property type="protein sequence ID" value="GGD42558.1"/>
    <property type="molecule type" value="Genomic_DNA"/>
</dbReference>
<dbReference type="SMART" id="SM00507">
    <property type="entry name" value="HNHc"/>
    <property type="match status" value="1"/>
</dbReference>
<proteinExistence type="predicted"/>
<dbReference type="CDD" id="cd00085">
    <property type="entry name" value="HNHc"/>
    <property type="match status" value="1"/>
</dbReference>
<comment type="caution">
    <text evidence="2">The sequence shown here is derived from an EMBL/GenBank/DDBJ whole genome shotgun (WGS) entry which is preliminary data.</text>
</comment>
<organism evidence="2 3">
    <name type="scientific">Aureimonas glaciei</name>
    <dbReference type="NCBI Taxonomy" id="1776957"/>
    <lineage>
        <taxon>Bacteria</taxon>
        <taxon>Pseudomonadati</taxon>
        <taxon>Pseudomonadota</taxon>
        <taxon>Alphaproteobacteria</taxon>
        <taxon>Hyphomicrobiales</taxon>
        <taxon>Aurantimonadaceae</taxon>
        <taxon>Aureimonas</taxon>
    </lineage>
</organism>
<dbReference type="AlphaFoldDB" id="A0A916YFG6"/>
<keyword evidence="3" id="KW-1185">Reference proteome</keyword>
<gene>
    <name evidence="2" type="ORF">GCM10011335_51580</name>
</gene>
<dbReference type="Gene3D" id="1.10.30.50">
    <property type="match status" value="1"/>
</dbReference>
<evidence type="ECO:0000313" key="2">
    <source>
        <dbReference type="EMBL" id="GGD42558.1"/>
    </source>
</evidence>